<name>A0A1H3CHP8_9GAMM</name>
<protein>
    <submittedName>
        <fullName evidence="1">Uncharacterized protein</fullName>
    </submittedName>
</protein>
<sequence length="339" mass="40281">MIFNLIVKSDYKLSNNKVLKFIKRRFLWLLSYFALSERKNLHSIKRIYWPFVAFYFHEKHKNLFSGLMIMESYRYKVSAIYLIARFSKGQYKRSSLKYMSLLEEFDILGRLLSEKDYLFFKENMCLEQNCLNWNLSLDIDPDKKIRVLGPLVTNYKEEDGYDSIIIKPERFYLDSNSRAFAYYNTEDFLFKLKDIIDLIESGAIKKVMTTNKDEYSKYWVTPAIPLPYDFIFSNPLALITIINTLLYHGYGEILLEGFNFYTGGPVYSDKYHSSVKTGTGSLNKEKFLESLCGHDLLLNYIILKSMTEYKVLYVDHHLKYIHETTPYEYIKKFEDGLYE</sequence>
<reference evidence="1 2" key="1">
    <citation type="submission" date="2016-10" db="EMBL/GenBank/DDBJ databases">
        <authorList>
            <person name="de Groot N.N."/>
        </authorList>
    </citation>
    <scope>NUCLEOTIDE SEQUENCE [LARGE SCALE GENOMIC DNA]</scope>
    <source>
        <strain evidence="1 2">DSM 19219</strain>
    </source>
</reference>
<dbReference type="Proteomes" id="UP000198500">
    <property type="component" value="Unassembled WGS sequence"/>
</dbReference>
<gene>
    <name evidence="1" type="ORF">SAMN05443545_1066</name>
</gene>
<accession>A0A1H3CHP8</accession>
<evidence type="ECO:0000313" key="2">
    <source>
        <dbReference type="Proteomes" id="UP000198500"/>
    </source>
</evidence>
<dbReference type="AlphaFoldDB" id="A0A1H3CHP8"/>
<dbReference type="EMBL" id="FNNI01000006">
    <property type="protein sequence ID" value="SDX53104.1"/>
    <property type="molecule type" value="Genomic_DNA"/>
</dbReference>
<evidence type="ECO:0000313" key="1">
    <source>
        <dbReference type="EMBL" id="SDX53104.1"/>
    </source>
</evidence>
<dbReference type="STRING" id="574349.SAMN05443545_1066"/>
<keyword evidence="2" id="KW-1185">Reference proteome</keyword>
<dbReference type="OrthoDB" id="9929295at2"/>
<proteinExistence type="predicted"/>
<dbReference type="RefSeq" id="WP_092570022.1">
    <property type="nucleotide sequence ID" value="NZ_BMXH01000010.1"/>
</dbReference>
<organism evidence="1 2">
    <name type="scientific">Aidingimonas halophila</name>
    <dbReference type="NCBI Taxonomy" id="574349"/>
    <lineage>
        <taxon>Bacteria</taxon>
        <taxon>Pseudomonadati</taxon>
        <taxon>Pseudomonadota</taxon>
        <taxon>Gammaproteobacteria</taxon>
        <taxon>Oceanospirillales</taxon>
        <taxon>Halomonadaceae</taxon>
        <taxon>Aidingimonas</taxon>
    </lineage>
</organism>